<reference evidence="1" key="1">
    <citation type="journal article" date="2025" name="Int. J. Syst. Evol. Microbiol.">
        <title>Inconstantimicrobium mannanitabidum sp. nov., a novel member of the family Clostridiaceae isolated from anoxic soil under the treatment of reductive soil disinfestation.</title>
        <authorList>
            <person name="Ueki A."/>
            <person name="Tonouchi A."/>
            <person name="Honma S."/>
            <person name="Kaku N."/>
            <person name="Ueki K."/>
        </authorList>
    </citation>
    <scope>NUCLEOTIDE SEQUENCE</scope>
    <source>
        <strain evidence="1">TW13</strain>
    </source>
</reference>
<dbReference type="EMBL" id="BROD01000001">
    <property type="protein sequence ID" value="GKX65544.1"/>
    <property type="molecule type" value="Genomic_DNA"/>
</dbReference>
<evidence type="ECO:0000313" key="1">
    <source>
        <dbReference type="EMBL" id="GKX65544.1"/>
    </source>
</evidence>
<evidence type="ECO:0000313" key="2">
    <source>
        <dbReference type="Proteomes" id="UP001058074"/>
    </source>
</evidence>
<proteinExistence type="predicted"/>
<name>A0ACB5R9K5_9CLOT</name>
<gene>
    <name evidence="1" type="ORF">rsdtw13_08020</name>
</gene>
<accession>A0ACB5R9K5</accession>
<keyword evidence="1" id="KW-0808">Transferase</keyword>
<protein>
    <submittedName>
        <fullName evidence="1">Glycosyl transferase</fullName>
    </submittedName>
</protein>
<keyword evidence="2" id="KW-1185">Reference proteome</keyword>
<sequence>MINKNKTLSLCMIVKNEEKFLSKCIDSVRKIISEIIIVDTGSTDKTVEIAKGYSAKVYSYEWNDNFAEARNFAISKASSDWVLLLDADEEVIEDGCEKILNFINKTSLDGCNFVVYNYTGNDISSEYTVHNAFRLLRNNGKYNFKGEIHEQIVRKDKKEIVGLFAVSDIVIKHYGYLNSVINEKKKRDRNIPIILKQLELEPENAFYLFNLGNEYLAKQDINEALKIYNKAMNYADVNQPYAPHLFYRRLTCLMQLKRYEEAITAANQALNQYPKSTDFEYLKGTVYFECNMVTLAIDSFNKCIEMGEPPSYLKFLSDCCSFKPYIALGELYESVSDYDKAIDFYNKALNSNKDAYYILYTIGSIVKKQYKDGNIVSDMLLRYFSAKEYVPNLILLTDILINLDFYDIAELYADKILDKENSNVDGLFLKAKVHFYKKKYHMAYEGFMQVENFHDTENILANIRTESLQYLVIIALLQSDKDITSVLNLIKEKQVNEIYKIYRQIYCLHAKLCEDVLTGDEDAGLVLQTAVSFLDKLLKVKEYDLFNDSVDILNKINSDQVLINLGKIYNKNGLKDLAIKTILQSIQELKVVDRESINILYQTTLL</sequence>
<comment type="caution">
    <text evidence="1">The sequence shown here is derived from an EMBL/GenBank/DDBJ whole genome shotgun (WGS) entry which is preliminary data.</text>
</comment>
<dbReference type="Proteomes" id="UP001058074">
    <property type="component" value="Unassembled WGS sequence"/>
</dbReference>
<organism evidence="1 2">
    <name type="scientific">Inconstantimicrobium mannanitabidum</name>
    <dbReference type="NCBI Taxonomy" id="1604901"/>
    <lineage>
        <taxon>Bacteria</taxon>
        <taxon>Bacillati</taxon>
        <taxon>Bacillota</taxon>
        <taxon>Clostridia</taxon>
        <taxon>Eubacteriales</taxon>
        <taxon>Clostridiaceae</taxon>
        <taxon>Inconstantimicrobium</taxon>
    </lineage>
</organism>